<gene>
    <name evidence="6" type="ORF">GH723_04005</name>
</gene>
<sequence length="278" mass="30305">MTSSRRDTGPTLAERLGYRPDDRVVIVNCDDLGSSHAANDAIRRSMGDGAASSTTLMVPCPWAAHAAADPPGEDVGVHLTLTSEWDGYRWGPITPGASLLDAEGRMPRTIEEVWAQADLDEVRTELRAQVEQALRWGLDVTHLDSHMGTVQLDARYFDVYLELAVELDLPMRLSGWSSEKLIGFEFRQRTADAGVVAPDHLVGKDVLARAGDLRPGVTELYLHPATDTPELRALAPDNPRRIEDAAMLAPGGPLAETLERAGAHVISYRALRDLQRAG</sequence>
<keyword evidence="5" id="KW-0119">Carbohydrate metabolism</keyword>
<dbReference type="Pfam" id="PF04794">
    <property type="entry name" value="YdjC"/>
    <property type="match status" value="1"/>
</dbReference>
<dbReference type="PANTHER" id="PTHR31609">
    <property type="entry name" value="YDJC DEACETYLASE FAMILY MEMBER"/>
    <property type="match status" value="1"/>
</dbReference>
<dbReference type="InterPro" id="IPR011330">
    <property type="entry name" value="Glyco_hydro/deAcase_b/a-brl"/>
</dbReference>
<keyword evidence="4" id="KW-0460">Magnesium</keyword>
<dbReference type="GO" id="GO:0016787">
    <property type="term" value="F:hydrolase activity"/>
    <property type="evidence" value="ECO:0007669"/>
    <property type="project" value="UniProtKB-KW"/>
</dbReference>
<keyword evidence="3" id="KW-0378">Hydrolase</keyword>
<evidence type="ECO:0000256" key="1">
    <source>
        <dbReference type="ARBA" id="ARBA00001946"/>
    </source>
</evidence>
<organism evidence="6 7">
    <name type="scientific">Actinomarinicola tropica</name>
    <dbReference type="NCBI Taxonomy" id="2789776"/>
    <lineage>
        <taxon>Bacteria</taxon>
        <taxon>Bacillati</taxon>
        <taxon>Actinomycetota</taxon>
        <taxon>Acidimicrobiia</taxon>
        <taxon>Acidimicrobiales</taxon>
        <taxon>Iamiaceae</taxon>
        <taxon>Actinomarinicola</taxon>
    </lineage>
</organism>
<evidence type="ECO:0000313" key="6">
    <source>
        <dbReference type="EMBL" id="QGG94330.1"/>
    </source>
</evidence>
<protein>
    <submittedName>
        <fullName evidence="6">ChbG/HpnK family deacetylase</fullName>
    </submittedName>
</protein>
<dbReference type="EMBL" id="CP045851">
    <property type="protein sequence ID" value="QGG94330.1"/>
    <property type="molecule type" value="Genomic_DNA"/>
</dbReference>
<keyword evidence="2" id="KW-0479">Metal-binding</keyword>
<evidence type="ECO:0000313" key="7">
    <source>
        <dbReference type="Proteomes" id="UP000334019"/>
    </source>
</evidence>
<dbReference type="GO" id="GO:0005975">
    <property type="term" value="P:carbohydrate metabolic process"/>
    <property type="evidence" value="ECO:0007669"/>
    <property type="project" value="InterPro"/>
</dbReference>
<name>A0A5Q2RKE2_9ACTN</name>
<dbReference type="SUPFAM" id="SSF88713">
    <property type="entry name" value="Glycoside hydrolase/deacetylase"/>
    <property type="match status" value="1"/>
</dbReference>
<dbReference type="PANTHER" id="PTHR31609:SF1">
    <property type="entry name" value="CARBOHYDRATE DEACETYLASE"/>
    <property type="match status" value="1"/>
</dbReference>
<dbReference type="KEGG" id="atq:GH723_04005"/>
<dbReference type="RefSeq" id="WP_153758436.1">
    <property type="nucleotide sequence ID" value="NZ_CP045851.1"/>
</dbReference>
<dbReference type="AlphaFoldDB" id="A0A5Q2RKE2"/>
<dbReference type="Gene3D" id="3.20.20.370">
    <property type="entry name" value="Glycoside hydrolase/deacetylase"/>
    <property type="match status" value="1"/>
</dbReference>
<keyword evidence="7" id="KW-1185">Reference proteome</keyword>
<accession>A0A5Q2RKE2</accession>
<dbReference type="Proteomes" id="UP000334019">
    <property type="component" value="Chromosome"/>
</dbReference>
<dbReference type="GO" id="GO:0046872">
    <property type="term" value="F:metal ion binding"/>
    <property type="evidence" value="ECO:0007669"/>
    <property type="project" value="UniProtKB-KW"/>
</dbReference>
<proteinExistence type="predicted"/>
<dbReference type="CDD" id="cd10802">
    <property type="entry name" value="YdjC_TTHB029_like"/>
    <property type="match status" value="1"/>
</dbReference>
<evidence type="ECO:0000256" key="3">
    <source>
        <dbReference type="ARBA" id="ARBA00022801"/>
    </source>
</evidence>
<comment type="cofactor">
    <cofactor evidence="1">
        <name>Mg(2+)</name>
        <dbReference type="ChEBI" id="CHEBI:18420"/>
    </cofactor>
</comment>
<evidence type="ECO:0000256" key="4">
    <source>
        <dbReference type="ARBA" id="ARBA00022842"/>
    </source>
</evidence>
<reference evidence="6 7" key="1">
    <citation type="submission" date="2019-11" db="EMBL/GenBank/DDBJ databases">
        <authorList>
            <person name="He Y."/>
        </authorList>
    </citation>
    <scope>NUCLEOTIDE SEQUENCE [LARGE SCALE GENOMIC DNA]</scope>
    <source>
        <strain evidence="6 7">SCSIO 58843</strain>
    </source>
</reference>
<dbReference type="GO" id="GO:0019213">
    <property type="term" value="F:deacetylase activity"/>
    <property type="evidence" value="ECO:0007669"/>
    <property type="project" value="TreeGrafter"/>
</dbReference>
<evidence type="ECO:0000256" key="5">
    <source>
        <dbReference type="ARBA" id="ARBA00023277"/>
    </source>
</evidence>
<evidence type="ECO:0000256" key="2">
    <source>
        <dbReference type="ARBA" id="ARBA00022723"/>
    </source>
</evidence>
<dbReference type="InterPro" id="IPR006879">
    <property type="entry name" value="YdjC-like"/>
</dbReference>